<dbReference type="GeneID" id="111252137"/>
<name>A0A7M7MC44_VARDE</name>
<organism evidence="4 5">
    <name type="scientific">Varroa destructor</name>
    <name type="common">Honeybee mite</name>
    <dbReference type="NCBI Taxonomy" id="109461"/>
    <lineage>
        <taxon>Eukaryota</taxon>
        <taxon>Metazoa</taxon>
        <taxon>Ecdysozoa</taxon>
        <taxon>Arthropoda</taxon>
        <taxon>Chelicerata</taxon>
        <taxon>Arachnida</taxon>
        <taxon>Acari</taxon>
        <taxon>Parasitiformes</taxon>
        <taxon>Mesostigmata</taxon>
        <taxon>Gamasina</taxon>
        <taxon>Dermanyssoidea</taxon>
        <taxon>Varroidae</taxon>
        <taxon>Varroa</taxon>
    </lineage>
</organism>
<accession>A0A7M7MC44</accession>
<feature type="domain" description="SMP-30/Gluconolactonase/LRE-like region" evidence="3">
    <location>
        <begin position="86"/>
        <end position="284"/>
    </location>
</feature>
<dbReference type="Proteomes" id="UP000594260">
    <property type="component" value="Unplaced"/>
</dbReference>
<dbReference type="RefSeq" id="XP_022665375.1">
    <property type="nucleotide sequence ID" value="XM_022809640.1"/>
</dbReference>
<dbReference type="OrthoDB" id="423498at2759"/>
<evidence type="ECO:0000256" key="2">
    <source>
        <dbReference type="PIRSR" id="PIRSR605511-2"/>
    </source>
</evidence>
<keyword evidence="5" id="KW-1185">Reference proteome</keyword>
<dbReference type="SUPFAM" id="SSF63829">
    <property type="entry name" value="Calcium-dependent phosphotriesterase"/>
    <property type="match status" value="1"/>
</dbReference>
<dbReference type="AlphaFoldDB" id="A0A7M7MC44"/>
<dbReference type="PRINTS" id="PR01790">
    <property type="entry name" value="SMP30FAMILY"/>
</dbReference>
<reference evidence="4" key="1">
    <citation type="submission" date="2021-01" db="UniProtKB">
        <authorList>
            <consortium name="EnsemblMetazoa"/>
        </authorList>
    </citation>
    <scope>IDENTIFICATION</scope>
</reference>
<dbReference type="GO" id="GO:0019853">
    <property type="term" value="P:L-ascorbic acid biosynthetic process"/>
    <property type="evidence" value="ECO:0007669"/>
    <property type="project" value="TreeGrafter"/>
</dbReference>
<dbReference type="Gene3D" id="2.120.10.30">
    <property type="entry name" value="TolB, C-terminal domain"/>
    <property type="match status" value="1"/>
</dbReference>
<protein>
    <recommendedName>
        <fullName evidence="3">SMP-30/Gluconolactonase/LRE-like region domain-containing protein</fullName>
    </recommendedName>
</protein>
<comment type="similarity">
    <text evidence="1">Belongs to the SMP-30/CGR1 family.</text>
</comment>
<dbReference type="InterPro" id="IPR005511">
    <property type="entry name" value="SMP-30"/>
</dbReference>
<dbReference type="InterPro" id="IPR011042">
    <property type="entry name" value="6-blade_b-propeller_TolB-like"/>
</dbReference>
<evidence type="ECO:0000256" key="1">
    <source>
        <dbReference type="ARBA" id="ARBA00008853"/>
    </source>
</evidence>
<evidence type="ECO:0000313" key="5">
    <source>
        <dbReference type="Proteomes" id="UP000594260"/>
    </source>
</evidence>
<dbReference type="EnsemblMetazoa" id="XM_022809640">
    <property type="protein sequence ID" value="XP_022665375"/>
    <property type="gene ID" value="LOC111252137"/>
</dbReference>
<dbReference type="InterPro" id="IPR013658">
    <property type="entry name" value="SGL"/>
</dbReference>
<dbReference type="KEGG" id="vde:111252137"/>
<dbReference type="PANTHER" id="PTHR10907:SF47">
    <property type="entry name" value="REGUCALCIN"/>
    <property type="match status" value="1"/>
</dbReference>
<dbReference type="InParanoid" id="A0A7M7MC44"/>
<dbReference type="PANTHER" id="PTHR10907">
    <property type="entry name" value="REGUCALCIN"/>
    <property type="match status" value="1"/>
</dbReference>
<sequence length="339" mass="37690">MNTRGGVLARTNCRIKPLKSHKSKQGTNMFFIDGILYYADASMKKVIKYSVDDQDILATLYTKKRSAFMFPLFKRSKLPSEFVLQSSVLISDGLQIRVVDLDNNAELDVCSLEDIGLKGTVGAATTHNSGRLFFSVIQSENNRVMEQCGGTFCCMTTAGSIFKLYDGICLSDGMCFNKDYSRLFAFDLMRKRLVYFSLDQINITSPSTFINWETSPLVENSQVRGMAVDKNDHLWVCCSGEGKVIEVDIESKTILRDLLMPKAKELSSVCFGGTDYRELFVASSYVGLTQDELTRQVNAGHIFAVKGYSNLQGRKPTPILLNLNGGKSNKSAGTSMKYS</sequence>
<evidence type="ECO:0000259" key="3">
    <source>
        <dbReference type="Pfam" id="PF08450"/>
    </source>
</evidence>
<dbReference type="Pfam" id="PF08450">
    <property type="entry name" value="SGL"/>
    <property type="match status" value="1"/>
</dbReference>
<dbReference type="GO" id="GO:0005509">
    <property type="term" value="F:calcium ion binding"/>
    <property type="evidence" value="ECO:0007669"/>
    <property type="project" value="TreeGrafter"/>
</dbReference>
<proteinExistence type="inferred from homology"/>
<feature type="binding site" evidence="2">
    <location>
        <position position="140"/>
    </location>
    <ligand>
        <name>substrate</name>
    </ligand>
</feature>
<evidence type="ECO:0000313" key="4">
    <source>
        <dbReference type="EnsemblMetazoa" id="XP_022665375"/>
    </source>
</evidence>
<dbReference type="GO" id="GO:0004341">
    <property type="term" value="F:gluconolactonase activity"/>
    <property type="evidence" value="ECO:0007669"/>
    <property type="project" value="TreeGrafter"/>
</dbReference>